<dbReference type="EnsemblProtists" id="PYU1_T007903">
    <property type="protein sequence ID" value="PYU1_T007903"/>
    <property type="gene ID" value="PYU1_G007887"/>
</dbReference>
<protein>
    <recommendedName>
        <fullName evidence="1">Protein kinase domain-containing protein</fullName>
    </recommendedName>
</protein>
<dbReference type="PANTHER" id="PTHR44329:SF214">
    <property type="entry name" value="PROTEIN KINASE DOMAIN-CONTAINING PROTEIN"/>
    <property type="match status" value="1"/>
</dbReference>
<dbReference type="Proteomes" id="UP000019132">
    <property type="component" value="Unassembled WGS sequence"/>
</dbReference>
<evidence type="ECO:0000259" key="1">
    <source>
        <dbReference type="PROSITE" id="PS50011"/>
    </source>
</evidence>
<reference evidence="3" key="1">
    <citation type="journal article" date="2010" name="Genome Biol.">
        <title>Genome sequence of the necrotrophic plant pathogen Pythium ultimum reveals original pathogenicity mechanisms and effector repertoire.</title>
        <authorList>
            <person name="Levesque C.A."/>
            <person name="Brouwer H."/>
            <person name="Cano L."/>
            <person name="Hamilton J.P."/>
            <person name="Holt C."/>
            <person name="Huitema E."/>
            <person name="Raffaele S."/>
            <person name="Robideau G.P."/>
            <person name="Thines M."/>
            <person name="Win J."/>
            <person name="Zerillo M.M."/>
            <person name="Beakes G.W."/>
            <person name="Boore J.L."/>
            <person name="Busam D."/>
            <person name="Dumas B."/>
            <person name="Ferriera S."/>
            <person name="Fuerstenberg S.I."/>
            <person name="Gachon C.M."/>
            <person name="Gaulin E."/>
            <person name="Govers F."/>
            <person name="Grenville-Briggs L."/>
            <person name="Horner N."/>
            <person name="Hostetler J."/>
            <person name="Jiang R.H."/>
            <person name="Johnson J."/>
            <person name="Krajaejun T."/>
            <person name="Lin H."/>
            <person name="Meijer H.J."/>
            <person name="Moore B."/>
            <person name="Morris P."/>
            <person name="Phuntmart V."/>
            <person name="Puiu D."/>
            <person name="Shetty J."/>
            <person name="Stajich J.E."/>
            <person name="Tripathy S."/>
            <person name="Wawra S."/>
            <person name="van West P."/>
            <person name="Whitty B.R."/>
            <person name="Coutinho P.M."/>
            <person name="Henrissat B."/>
            <person name="Martin F."/>
            <person name="Thomas P.D."/>
            <person name="Tyler B.M."/>
            <person name="De Vries R.P."/>
            <person name="Kamoun S."/>
            <person name="Yandell M."/>
            <person name="Tisserat N."/>
            <person name="Buell C.R."/>
        </authorList>
    </citation>
    <scope>NUCLEOTIDE SEQUENCE</scope>
    <source>
        <strain evidence="3">DAOM:BR144</strain>
    </source>
</reference>
<dbReference type="InterPro" id="IPR000719">
    <property type="entry name" value="Prot_kinase_dom"/>
</dbReference>
<dbReference type="Pfam" id="PF07714">
    <property type="entry name" value="PK_Tyr_Ser-Thr"/>
    <property type="match status" value="1"/>
</dbReference>
<dbReference type="SUPFAM" id="SSF56112">
    <property type="entry name" value="Protein kinase-like (PK-like)"/>
    <property type="match status" value="1"/>
</dbReference>
<dbReference type="VEuPathDB" id="FungiDB:PYU1_G007887"/>
<dbReference type="PROSITE" id="PS50011">
    <property type="entry name" value="PROTEIN_KINASE_DOM"/>
    <property type="match status" value="1"/>
</dbReference>
<dbReference type="eggNOG" id="KOG4721">
    <property type="taxonomic scope" value="Eukaryota"/>
</dbReference>
<dbReference type="HOGENOM" id="CLU_000288_7_26_1"/>
<dbReference type="STRING" id="431595.K3WSF9"/>
<dbReference type="AlphaFoldDB" id="K3WSF9"/>
<feature type="domain" description="Protein kinase" evidence="1">
    <location>
        <begin position="1"/>
        <end position="98"/>
    </location>
</feature>
<accession>K3WSF9</accession>
<proteinExistence type="predicted"/>
<reference evidence="3" key="2">
    <citation type="submission" date="2010-04" db="EMBL/GenBank/DDBJ databases">
        <authorList>
            <person name="Buell R."/>
            <person name="Hamilton J."/>
            <person name="Hostetler J."/>
        </authorList>
    </citation>
    <scope>NUCLEOTIDE SEQUENCE [LARGE SCALE GENOMIC DNA]</scope>
    <source>
        <strain evidence="3">DAOM:BR144</strain>
    </source>
</reference>
<dbReference type="InterPro" id="IPR001245">
    <property type="entry name" value="Ser-Thr/Tyr_kinase_cat_dom"/>
</dbReference>
<keyword evidence="3" id="KW-1185">Reference proteome</keyword>
<dbReference type="PANTHER" id="PTHR44329">
    <property type="entry name" value="SERINE/THREONINE-PROTEIN KINASE TNNI3K-RELATED"/>
    <property type="match status" value="1"/>
</dbReference>
<dbReference type="GO" id="GO:0005524">
    <property type="term" value="F:ATP binding"/>
    <property type="evidence" value="ECO:0007669"/>
    <property type="project" value="InterPro"/>
</dbReference>
<organism evidence="2 3">
    <name type="scientific">Globisporangium ultimum (strain ATCC 200006 / CBS 805.95 / DAOM BR144)</name>
    <name type="common">Pythium ultimum</name>
    <dbReference type="NCBI Taxonomy" id="431595"/>
    <lineage>
        <taxon>Eukaryota</taxon>
        <taxon>Sar</taxon>
        <taxon>Stramenopiles</taxon>
        <taxon>Oomycota</taxon>
        <taxon>Peronosporomycetes</taxon>
        <taxon>Pythiales</taxon>
        <taxon>Pythiaceae</taxon>
        <taxon>Globisporangium</taxon>
    </lineage>
</organism>
<evidence type="ECO:0000313" key="3">
    <source>
        <dbReference type="Proteomes" id="UP000019132"/>
    </source>
</evidence>
<dbReference type="InterPro" id="IPR011009">
    <property type="entry name" value="Kinase-like_dom_sf"/>
</dbReference>
<dbReference type="InterPro" id="IPR051681">
    <property type="entry name" value="Ser/Thr_Kinases-Pseudokinases"/>
</dbReference>
<reference evidence="2" key="3">
    <citation type="submission" date="2015-02" db="UniProtKB">
        <authorList>
            <consortium name="EnsemblProtists"/>
        </authorList>
    </citation>
    <scope>IDENTIFICATION</scope>
    <source>
        <strain evidence="2">DAOM BR144</strain>
    </source>
</reference>
<sequence length="98" mass="10797">MGNGSEITGAVRWLAPECIQGKLPSSASDVYAFGMTIYEALVGKTPYFHISKSNEVTACKLAGELPLREPEKINDEAWDLIQRSCDLDPLEHPTMEDV</sequence>
<evidence type="ECO:0000313" key="2">
    <source>
        <dbReference type="EnsemblProtists" id="PYU1_T007903"/>
    </source>
</evidence>
<name>K3WSF9_GLOUD</name>
<dbReference type="InParanoid" id="K3WSF9"/>
<dbReference type="GO" id="GO:0004674">
    <property type="term" value="F:protein serine/threonine kinase activity"/>
    <property type="evidence" value="ECO:0007669"/>
    <property type="project" value="TreeGrafter"/>
</dbReference>
<dbReference type="Gene3D" id="1.10.510.10">
    <property type="entry name" value="Transferase(Phosphotransferase) domain 1"/>
    <property type="match status" value="1"/>
</dbReference>
<dbReference type="EMBL" id="GL376617">
    <property type="status" value="NOT_ANNOTATED_CDS"/>
    <property type="molecule type" value="Genomic_DNA"/>
</dbReference>